<dbReference type="InterPro" id="IPR001356">
    <property type="entry name" value="HD"/>
</dbReference>
<dbReference type="GO" id="GO:0000981">
    <property type="term" value="F:DNA-binding transcription factor activity, RNA polymerase II-specific"/>
    <property type="evidence" value="ECO:0007669"/>
    <property type="project" value="InterPro"/>
</dbReference>
<sequence length="95" mass="11750">MEKKQQKITFTKDQCLFLEETFRKNRYPRTSIREQIAESLGLTERQVNNWFGNRRRKERDNFYQNVNQDQTCQVDEQKENWYQNVNQGQNRQVEE</sequence>
<dbReference type="AlphaFoldDB" id="A0A8J2EKJ0"/>
<dbReference type="Pfam" id="PF00046">
    <property type="entry name" value="Homeodomain"/>
    <property type="match status" value="1"/>
</dbReference>
<feature type="DNA-binding region" description="Homeobox" evidence="5">
    <location>
        <begin position="3"/>
        <end position="62"/>
    </location>
</feature>
<proteinExistence type="predicted"/>
<dbReference type="CDD" id="cd00086">
    <property type="entry name" value="homeodomain"/>
    <property type="match status" value="1"/>
</dbReference>
<evidence type="ECO:0000256" key="1">
    <source>
        <dbReference type="ARBA" id="ARBA00004123"/>
    </source>
</evidence>
<organism evidence="8 9">
    <name type="scientific">Cotesia congregata</name>
    <name type="common">Parasitoid wasp</name>
    <name type="synonym">Apanteles congregatus</name>
    <dbReference type="NCBI Taxonomy" id="51543"/>
    <lineage>
        <taxon>Eukaryota</taxon>
        <taxon>Metazoa</taxon>
        <taxon>Ecdysozoa</taxon>
        <taxon>Arthropoda</taxon>
        <taxon>Hexapoda</taxon>
        <taxon>Insecta</taxon>
        <taxon>Pterygota</taxon>
        <taxon>Neoptera</taxon>
        <taxon>Endopterygota</taxon>
        <taxon>Hymenoptera</taxon>
        <taxon>Apocrita</taxon>
        <taxon>Ichneumonoidea</taxon>
        <taxon>Braconidae</taxon>
        <taxon>Microgastrinae</taxon>
        <taxon>Cotesia</taxon>
    </lineage>
</organism>
<evidence type="ECO:0000256" key="2">
    <source>
        <dbReference type="ARBA" id="ARBA00023125"/>
    </source>
</evidence>
<evidence type="ECO:0000256" key="5">
    <source>
        <dbReference type="PROSITE-ProRule" id="PRU00108"/>
    </source>
</evidence>
<dbReference type="InterPro" id="IPR051000">
    <property type="entry name" value="Homeobox_DNA-bind_prot"/>
</dbReference>
<comment type="caution">
    <text evidence="8">The sequence shown here is derived from an EMBL/GenBank/DDBJ whole genome shotgun (WGS) entry which is preliminary data.</text>
</comment>
<dbReference type="PANTHER" id="PTHR24324">
    <property type="entry name" value="HOMEOBOX PROTEIN HHEX"/>
    <property type="match status" value="1"/>
</dbReference>
<evidence type="ECO:0000259" key="7">
    <source>
        <dbReference type="PROSITE" id="PS50071"/>
    </source>
</evidence>
<dbReference type="PROSITE" id="PS00027">
    <property type="entry name" value="HOMEOBOX_1"/>
    <property type="match status" value="1"/>
</dbReference>
<dbReference type="PROSITE" id="PS50071">
    <property type="entry name" value="HOMEOBOX_2"/>
    <property type="match status" value="1"/>
</dbReference>
<evidence type="ECO:0000256" key="6">
    <source>
        <dbReference type="RuleBase" id="RU000682"/>
    </source>
</evidence>
<name>A0A8J2EKJ0_COTCN</name>
<comment type="subcellular location">
    <subcellularLocation>
        <location evidence="1 5 6">Nucleus</location>
    </subcellularLocation>
</comment>
<dbReference type="InterPro" id="IPR009057">
    <property type="entry name" value="Homeodomain-like_sf"/>
</dbReference>
<gene>
    <name evidence="8" type="ORF">HICCMSTLAB_LOCUS1999</name>
</gene>
<protein>
    <submittedName>
        <fullName evidence="8">Similar to Pitx3: Pituitary homeobox 3 (Rattus norvegicus)</fullName>
    </submittedName>
</protein>
<dbReference type="InterPro" id="IPR017970">
    <property type="entry name" value="Homeobox_CS"/>
</dbReference>
<dbReference type="OrthoDB" id="6159439at2759"/>
<dbReference type="Gene3D" id="1.10.10.60">
    <property type="entry name" value="Homeodomain-like"/>
    <property type="match status" value="1"/>
</dbReference>
<dbReference type="GO" id="GO:0000978">
    <property type="term" value="F:RNA polymerase II cis-regulatory region sequence-specific DNA binding"/>
    <property type="evidence" value="ECO:0007669"/>
    <property type="project" value="TreeGrafter"/>
</dbReference>
<dbReference type="SUPFAM" id="SSF46689">
    <property type="entry name" value="Homeodomain-like"/>
    <property type="match status" value="1"/>
</dbReference>
<evidence type="ECO:0000256" key="4">
    <source>
        <dbReference type="ARBA" id="ARBA00023242"/>
    </source>
</evidence>
<dbReference type="PANTHER" id="PTHR24324:SF5">
    <property type="entry name" value="HEMATOPOIETICALLY-EXPRESSED HOMEOBOX PROTEIN HHEX"/>
    <property type="match status" value="1"/>
</dbReference>
<keyword evidence="4 5" id="KW-0539">Nucleus</keyword>
<dbReference type="GO" id="GO:0005634">
    <property type="term" value="C:nucleus"/>
    <property type="evidence" value="ECO:0007669"/>
    <property type="project" value="UniProtKB-SubCell"/>
</dbReference>
<dbReference type="GO" id="GO:0030154">
    <property type="term" value="P:cell differentiation"/>
    <property type="evidence" value="ECO:0007669"/>
    <property type="project" value="TreeGrafter"/>
</dbReference>
<reference evidence="8" key="1">
    <citation type="submission" date="2021-04" db="EMBL/GenBank/DDBJ databases">
        <authorList>
            <person name="Chebbi M.A.C M."/>
        </authorList>
    </citation>
    <scope>NUCLEOTIDE SEQUENCE</scope>
</reference>
<accession>A0A8J2EKJ0</accession>
<keyword evidence="9" id="KW-1185">Reference proteome</keyword>
<feature type="domain" description="Homeobox" evidence="7">
    <location>
        <begin position="1"/>
        <end position="61"/>
    </location>
</feature>
<dbReference type="SMART" id="SM00389">
    <property type="entry name" value="HOX"/>
    <property type="match status" value="1"/>
</dbReference>
<keyword evidence="3 5" id="KW-0371">Homeobox</keyword>
<keyword evidence="2 5" id="KW-0238">DNA-binding</keyword>
<dbReference type="InterPro" id="IPR000047">
    <property type="entry name" value="HTH_motif"/>
</dbReference>
<evidence type="ECO:0000313" key="8">
    <source>
        <dbReference type="EMBL" id="CAG5076018.1"/>
    </source>
</evidence>
<evidence type="ECO:0000313" key="9">
    <source>
        <dbReference type="Proteomes" id="UP000786811"/>
    </source>
</evidence>
<dbReference type="PRINTS" id="PR00031">
    <property type="entry name" value="HTHREPRESSR"/>
</dbReference>
<dbReference type="EMBL" id="CAJNRD030001116">
    <property type="protein sequence ID" value="CAG5076018.1"/>
    <property type="molecule type" value="Genomic_DNA"/>
</dbReference>
<dbReference type="Proteomes" id="UP000786811">
    <property type="component" value="Unassembled WGS sequence"/>
</dbReference>
<evidence type="ECO:0000256" key="3">
    <source>
        <dbReference type="ARBA" id="ARBA00023155"/>
    </source>
</evidence>